<feature type="coiled-coil region" evidence="1">
    <location>
        <begin position="297"/>
        <end position="352"/>
    </location>
</feature>
<feature type="region of interest" description="Disordered" evidence="2">
    <location>
        <begin position="1094"/>
        <end position="1130"/>
    </location>
</feature>
<keyword evidence="4" id="KW-1185">Reference proteome</keyword>
<accession>A0A8T1X3R2</accession>
<evidence type="ECO:0000256" key="2">
    <source>
        <dbReference type="SAM" id="MobiDB-lite"/>
    </source>
</evidence>
<comment type="caution">
    <text evidence="3">The sequence shown here is derived from an EMBL/GenBank/DDBJ whole genome shotgun (WGS) entry which is preliminary data.</text>
</comment>
<dbReference type="Proteomes" id="UP000693981">
    <property type="component" value="Unassembled WGS sequence"/>
</dbReference>
<gene>
    <name evidence="3" type="ORF">PHYBOEH_010633</name>
</gene>
<name>A0A8T1X3R2_9STRA</name>
<proteinExistence type="predicted"/>
<evidence type="ECO:0000313" key="4">
    <source>
        <dbReference type="Proteomes" id="UP000693981"/>
    </source>
</evidence>
<evidence type="ECO:0000256" key="1">
    <source>
        <dbReference type="SAM" id="Coils"/>
    </source>
</evidence>
<keyword evidence="1" id="KW-0175">Coiled coil</keyword>
<protein>
    <recommendedName>
        <fullName evidence="5">PDZ domain-containing protein</fullName>
    </recommendedName>
</protein>
<evidence type="ECO:0008006" key="5">
    <source>
        <dbReference type="Google" id="ProtNLM"/>
    </source>
</evidence>
<sequence>MDASKLPLFARGKSLLSEAISPTTRRRFAGFLEVSSAPEQSIPVDSDGKAPTPPALSPAMRRMPNIRRSSAHSETDFDMDDLHTDRSKHFVRIECNTRPFLVQLAMERGHVVVHGFERSNDGTNGRLGAVERSGLVQIGDVLVAVGDETQRFKSLEEAQQALVTAELPAVLTFRRVVTLKETLGEYTQQEIARYLVLQDSLLASGRGVEEAALLVQACIEVLGESRATMPLQDYIRHLEQVMLPSLGILNNDAQIDKKQQFDQIKQVMEKLHQRVDARKKQQVKVWNAAKSSNYRRIEILARQRASIKERLEKMRENGKELRPENHQLWTEYVELRHLFTQLNENVEKSKQEHYLPDFEGYSLRIGSDGIYVGAGDIWIPSFHAKFTVETRSSAPHLSFHISTPSAHGLKLRVINFTLVTEGRLPSFHCDELNVEAQLIADIPLVFDSITGWTVPQDELDVKLMSFVYYERQANSTKRGKDHDTIMKMFINRMLPSVVRHAAQQLFCVELGPLIQGRDAQVVLSGEMKITGRKLSVYDAALNKSKLDAKSEDGTKEEELSEVARDIMAISDDEADVLYSIYKTFMDTHNNNKTLFSKVETPRMCIRNLIGYFEQFTDTPHLKTLACELWGQSLLLLSLTPSVSPSHRGSASSPFAPIISTIEQIKEYPVDVSISLVDVNYRLNLCEAAATYYMAMQRIIRRAMDTSSVGLANLAELRDGTYLENKLTRLDARYEKMTQLLSYLTTNVDVLGVICRGILPSGSMSKLFVDARDFTCKGPCLGSVTIPLTDLASLSSPNGVQVEARNIDEVDTSIMTRTHENGSLVLSKFLADALQNNGQDRKVELPNDRLKVAVVNPSVRVLFEVPSDVSQLEPGQTLTPFALSMVTDSPTEPPKLKVETGDFGKCQYTAERVTLSGSVWQYVARTQESTDQMTRSQDAAAPKEMNTATSSTSDIQNESIWDEYLESPFFSLRFHFFLSCQVTRDHIFLSIGSASLTEPKVAQLKHRVCLGQLLQDLDMINVVDSKASRRKAGARFEHALHQQGSGGHGRVPSSASNYSRRQTLFSQTSAADSDGSDYASFFDTDSVFDRDTALHSQTEVASDDSHEMPPPIQVAVTNGTNSQHQSSGTYF</sequence>
<feature type="region of interest" description="Disordered" evidence="2">
    <location>
        <begin position="930"/>
        <end position="951"/>
    </location>
</feature>
<feature type="compositionally biased region" description="Polar residues" evidence="2">
    <location>
        <begin position="1114"/>
        <end position="1130"/>
    </location>
</feature>
<dbReference type="EMBL" id="JAGDFL010000074">
    <property type="protein sequence ID" value="KAG7398683.1"/>
    <property type="molecule type" value="Genomic_DNA"/>
</dbReference>
<dbReference type="AlphaFoldDB" id="A0A8T1X3R2"/>
<organism evidence="3 4">
    <name type="scientific">Phytophthora boehmeriae</name>
    <dbReference type="NCBI Taxonomy" id="109152"/>
    <lineage>
        <taxon>Eukaryota</taxon>
        <taxon>Sar</taxon>
        <taxon>Stramenopiles</taxon>
        <taxon>Oomycota</taxon>
        <taxon>Peronosporomycetes</taxon>
        <taxon>Peronosporales</taxon>
        <taxon>Peronosporaceae</taxon>
        <taxon>Phytophthora</taxon>
    </lineage>
</organism>
<evidence type="ECO:0000313" key="3">
    <source>
        <dbReference type="EMBL" id="KAG7398683.1"/>
    </source>
</evidence>
<reference evidence="3" key="1">
    <citation type="submission" date="2021-02" db="EMBL/GenBank/DDBJ databases">
        <authorList>
            <person name="Palmer J.M."/>
        </authorList>
    </citation>
    <scope>NUCLEOTIDE SEQUENCE</scope>
    <source>
        <strain evidence="3">SCRP23</strain>
    </source>
</reference>
<feature type="region of interest" description="Disordered" evidence="2">
    <location>
        <begin position="39"/>
        <end position="64"/>
    </location>
</feature>
<dbReference type="OrthoDB" id="158074at2759"/>